<gene>
    <name evidence="1" type="ORF">ESCO13_00003</name>
</gene>
<dbReference type="Proteomes" id="UP000225358">
    <property type="component" value="Segment"/>
</dbReference>
<name>A0A1D7XF37_9CAUD</name>
<proteinExistence type="predicted"/>
<reference evidence="1" key="1">
    <citation type="submission" date="2017-02" db="EMBL/GenBank/DDBJ databases">
        <title>Complete genome sequence of two Escherichia coli phages, vB_EcoM_ ESCO5 and vB_EcoM_ESCO13, which are related to phAPEC8.</title>
        <authorList>
            <person name="Trotereau A."/>
            <person name="Gonnet M."/>
            <person name="Viardot A."/>
            <person name="Lalmanach A.-C."/>
            <person name="Guabiraba R."/>
            <person name="Chanteloup N."/>
            <person name="Schouler C."/>
        </authorList>
    </citation>
    <scope>NUCLEOTIDE SEQUENCE [LARGE SCALE GENOMIC DNA]</scope>
</reference>
<keyword evidence="2" id="KW-1185">Reference proteome</keyword>
<organism evidence="1 2">
    <name type="scientific">Escherichia phage ESCO13</name>
    <dbReference type="NCBI Taxonomy" id="1881104"/>
    <lineage>
        <taxon>Viruses</taxon>
        <taxon>Duplodnaviria</taxon>
        <taxon>Heunggongvirae</taxon>
        <taxon>Uroviricota</taxon>
        <taxon>Caudoviricetes</taxon>
        <taxon>Stephanstirmvirinae</taxon>
        <taxon>Phapecoctavirus</taxon>
        <taxon>Phapecoctavirus ESCO13</taxon>
    </lineage>
</organism>
<dbReference type="EMBL" id="KX552041">
    <property type="protein sequence ID" value="AOQ27151.1"/>
    <property type="molecule type" value="Genomic_DNA"/>
</dbReference>
<accession>A0A1D7XF37</accession>
<evidence type="ECO:0000313" key="2">
    <source>
        <dbReference type="Proteomes" id="UP000225358"/>
    </source>
</evidence>
<protein>
    <submittedName>
        <fullName evidence="1">Uncharacterized protein</fullName>
    </submittedName>
</protein>
<sequence length="104" mass="11567">MVPRPFEDAIMSKANTVLMFSLINDSAYLSNMTQEGNTLTATFTNKLDRVIIVSLKTVSKGFYSLAYHWITDTDETSQDYSTPFPESMAREVIAAVVNDGLFTA</sequence>
<evidence type="ECO:0000313" key="1">
    <source>
        <dbReference type="EMBL" id="AOQ27151.1"/>
    </source>
</evidence>